<keyword evidence="2 11" id="KW-0812">Transmembrane</keyword>
<dbReference type="SUPFAM" id="SSF48726">
    <property type="entry name" value="Immunoglobulin"/>
    <property type="match status" value="5"/>
</dbReference>
<feature type="region of interest" description="Disordered" evidence="10">
    <location>
        <begin position="1226"/>
        <end position="1370"/>
    </location>
</feature>
<evidence type="ECO:0000259" key="13">
    <source>
        <dbReference type="PROSITE" id="PS50853"/>
    </source>
</evidence>
<dbReference type="InterPro" id="IPR056754">
    <property type="entry name" value="DSCAM/DSCAML_C"/>
</dbReference>
<sequence>MADGMPVRQLLNLTAVAEQTVYLNCKTSPRMESEKLEWRRDNQLLPANHRQYVFPNGTLAIQAVDARLDSGFYTCRTVDGGSVHQQLDYHLLVIIPPRIDPLVIPTDLSPLARLRVSCLVSRGDPPILIQWFKDGQSLTPAKAAEQDIVIQAIDEYASFLAIASLNVRHAGNYTCLASNSAAQDAKTARLTVNVPAYWVQEPVDAFALHKSDLRMTCQANGNPKPVIEWKRATATAAGSLRNYVPVGGSGRGAVLENGTLVMRNVQRSDEGSYLCQATNGIGPAISKVTQLTVKSAAYFTVDKETFTTPLGGAAALDCRAYGDLPITATWFYKDRPLKEGAYDRLAFQTQNLADGFRSSLKISRSQRGDSGNYACKVSNEFGTATKQLTFLVQEAPEEPKNVAVAATNSRMANVGWTAGYDGSSAVINFIVEWKLVKAGESKWSVEHTPGNSSSYTLKNLRPATRYDIRVRAENLLGQSGPSAVVQILTDEEAPSEVPRDVVVTAASSTTINLTWKPPPPEAHNGLLQGYIVGYRVENSTEGFAYKTVKSDRTGGRKEEAIVFNDLRKYTPYAIVLQAYNAMGSGPKLDLTSVWTKEDVPVEAPGSITATAESSQRISLAWEPLRRESINGILLGYKILYKPLTDWTSQPDIKIVQDTICVLDGLRKFTNYTLQVLAFTKVGDGVVSSTVYSHTLPDVPSHPADIKTLVTSPTSILVTWSEPEEKNGFIKQYNVYLRAPNGKKDKKRVVYPDSGSLNKYEFHDLNTNVQYEFWVTAETEVGEGAASFRMKQAPEATGPARIATFPMTIKAHIGGSAVLPCLTVGFPSPALDWIRGGRIIRNNGINDVLESGSLSVKNIQTSDAGLYTCRVKNIYGDDTVEFTLQVQRPPVPPNVSVSAATAESLVVDWQMLYDGGATVKGFTLYYRPTLGSWKSVRFPASLHSYTLKHLMCGQNYQIYMTAYNDVGPSDSSDTVDAKTIGQTPISSNDKSLLVANVSSVLVFLSTWENGGCPIRSFAMKYQAFAEGNVWKSVGELIPGDAESITISDLAPETLYRLKLTAVNEAGTTEHEYSFGTLTETGEVMMPEVVLQKEKSVLPFHEDPSKMIATGGGICGLLLMAVIIAIFVVKRRNRKYSSSGVNIRRDITPLCKLQLTPKHSQSPWQSVAQFSADPKNHTVIPLSSPARVWMPPARNNNESFYGTPKQLNTAIRPTNQHDIQIASLQFEEDEHYQTPSSNRIIKRDESTPDSGFSGSNVKHSHGDSFRRDSMAPTRFSTGSTTSESDNIHKLNVSAHKNRPKPAQRKRPLTNRSKQMAMGTASLLRARPAPATSSSPSSAEDIPFTDYCTSRVPPRRQHQPASVNTIQFPPPPPTHLDDYEDYREPSQYRQQRRAHEVINLQHRYSVNVRGGVEDDDFAGGQEDMVDDDPLQPTTTV</sequence>
<feature type="domain" description="Ig-like" evidence="12">
    <location>
        <begin position="195"/>
        <end position="280"/>
    </location>
</feature>
<dbReference type="SUPFAM" id="SSF49265">
    <property type="entry name" value="Fibronectin type III"/>
    <property type="match status" value="3"/>
</dbReference>
<reference evidence="15" key="1">
    <citation type="submission" date="2017-01" db="EMBL/GenBank/DDBJ databases">
        <title>Comparative genomics of anhydrobiosis in the tardigrade Hypsibius dujardini.</title>
        <authorList>
            <person name="Yoshida Y."/>
            <person name="Koutsovoulos G."/>
            <person name="Laetsch D."/>
            <person name="Stevens L."/>
            <person name="Kumar S."/>
            <person name="Horikawa D."/>
            <person name="Ishino K."/>
            <person name="Komine S."/>
            <person name="Tomita M."/>
            <person name="Blaxter M."/>
            <person name="Arakawa K."/>
        </authorList>
    </citation>
    <scope>NUCLEOTIDE SEQUENCE [LARGE SCALE GENOMIC DNA]</scope>
    <source>
        <strain evidence="15">Z151</strain>
    </source>
</reference>
<feature type="compositionally biased region" description="Polar residues" evidence="10">
    <location>
        <begin position="1272"/>
        <end position="1282"/>
    </location>
</feature>
<evidence type="ECO:0000256" key="5">
    <source>
        <dbReference type="ARBA" id="ARBA00022889"/>
    </source>
</evidence>
<dbReference type="GO" id="GO:0098609">
    <property type="term" value="P:cell-cell adhesion"/>
    <property type="evidence" value="ECO:0007669"/>
    <property type="project" value="TreeGrafter"/>
</dbReference>
<organism evidence="14 15">
    <name type="scientific">Hypsibius exemplaris</name>
    <name type="common">Freshwater tardigrade</name>
    <dbReference type="NCBI Taxonomy" id="2072580"/>
    <lineage>
        <taxon>Eukaryota</taxon>
        <taxon>Metazoa</taxon>
        <taxon>Ecdysozoa</taxon>
        <taxon>Tardigrada</taxon>
        <taxon>Eutardigrada</taxon>
        <taxon>Parachela</taxon>
        <taxon>Hypsibioidea</taxon>
        <taxon>Hypsibiidae</taxon>
        <taxon>Hypsibius</taxon>
    </lineage>
</organism>
<dbReference type="Pfam" id="PF13927">
    <property type="entry name" value="Ig_3"/>
    <property type="match status" value="1"/>
</dbReference>
<evidence type="ECO:0000256" key="10">
    <source>
        <dbReference type="SAM" id="MobiDB-lite"/>
    </source>
</evidence>
<feature type="transmembrane region" description="Helical" evidence="11">
    <location>
        <begin position="1105"/>
        <end position="1127"/>
    </location>
</feature>
<dbReference type="CDD" id="cd00096">
    <property type="entry name" value="Ig"/>
    <property type="match status" value="1"/>
</dbReference>
<keyword evidence="9" id="KW-0393">Immunoglobulin domain</keyword>
<comment type="caution">
    <text evidence="14">The sequence shown here is derived from an EMBL/GenBank/DDBJ whole genome shotgun (WGS) entry which is preliminary data.</text>
</comment>
<dbReference type="FunFam" id="2.60.40.10:FF:000028">
    <property type="entry name" value="Neuronal cell adhesion molecule"/>
    <property type="match status" value="1"/>
</dbReference>
<evidence type="ECO:0000313" key="14">
    <source>
        <dbReference type="EMBL" id="OQV13399.1"/>
    </source>
</evidence>
<dbReference type="InterPro" id="IPR036116">
    <property type="entry name" value="FN3_sf"/>
</dbReference>
<feature type="compositionally biased region" description="Basic and acidic residues" evidence="10">
    <location>
        <begin position="1258"/>
        <end position="1267"/>
    </location>
</feature>
<feature type="domain" description="Fibronectin type-III" evidence="13">
    <location>
        <begin position="603"/>
        <end position="697"/>
    </location>
</feature>
<dbReference type="SMART" id="SM00409">
    <property type="entry name" value="IG"/>
    <property type="match status" value="5"/>
</dbReference>
<evidence type="ECO:0000256" key="2">
    <source>
        <dbReference type="ARBA" id="ARBA00022692"/>
    </source>
</evidence>
<dbReference type="FunFam" id="2.60.40.10:FF:000333">
    <property type="entry name" value="Down syndrome cell adhesion molecule"/>
    <property type="match status" value="1"/>
</dbReference>
<feature type="domain" description="Ig-like" evidence="12">
    <location>
        <begin position="97"/>
        <end position="191"/>
    </location>
</feature>
<dbReference type="PANTHER" id="PTHR44170">
    <property type="entry name" value="PROTEIN SIDEKICK"/>
    <property type="match status" value="1"/>
</dbReference>
<dbReference type="InterPro" id="IPR007110">
    <property type="entry name" value="Ig-like_dom"/>
</dbReference>
<feature type="compositionally biased region" description="Basic residues" evidence="10">
    <location>
        <begin position="1293"/>
        <end position="1306"/>
    </location>
</feature>
<dbReference type="FunFam" id="2.60.40.10:FF:000093">
    <property type="entry name" value="Down syndrome cell adhesion molecule, isoform B"/>
    <property type="match status" value="1"/>
</dbReference>
<proteinExistence type="predicted"/>
<dbReference type="Proteomes" id="UP000192578">
    <property type="component" value="Unassembled WGS sequence"/>
</dbReference>
<dbReference type="Pfam" id="PF00041">
    <property type="entry name" value="fn3"/>
    <property type="match status" value="5"/>
</dbReference>
<feature type="domain" description="Ig-like" evidence="12">
    <location>
        <begin position="283"/>
        <end position="389"/>
    </location>
</feature>
<dbReference type="PANTHER" id="PTHR44170:SF56">
    <property type="entry name" value="FIBRONECTIN TYPE-III DOMAIN-CONTAINING PROTEIN"/>
    <property type="match status" value="1"/>
</dbReference>
<evidence type="ECO:0000256" key="8">
    <source>
        <dbReference type="ARBA" id="ARBA00023157"/>
    </source>
</evidence>
<dbReference type="Pfam" id="PF25059">
    <property type="entry name" value="FN3_DSCAM-DSCAML_C"/>
    <property type="match status" value="1"/>
</dbReference>
<feature type="compositionally biased region" description="Low complexity" evidence="10">
    <location>
        <begin position="1325"/>
        <end position="1336"/>
    </location>
</feature>
<keyword evidence="5" id="KW-0130">Cell adhesion</keyword>
<evidence type="ECO:0000256" key="7">
    <source>
        <dbReference type="ARBA" id="ARBA00023136"/>
    </source>
</evidence>
<dbReference type="InterPro" id="IPR003598">
    <property type="entry name" value="Ig_sub2"/>
</dbReference>
<dbReference type="InterPro" id="IPR003961">
    <property type="entry name" value="FN3_dom"/>
</dbReference>
<feature type="compositionally biased region" description="Polar residues" evidence="10">
    <location>
        <begin position="1246"/>
        <end position="1255"/>
    </location>
</feature>
<name>A0A1W0WDX7_HYPEX</name>
<dbReference type="Gene3D" id="2.60.40.10">
    <property type="entry name" value="Immunoglobulins"/>
    <property type="match status" value="11"/>
</dbReference>
<dbReference type="SMART" id="SM00060">
    <property type="entry name" value="FN3"/>
    <property type="match status" value="6"/>
</dbReference>
<evidence type="ECO:0000256" key="9">
    <source>
        <dbReference type="ARBA" id="ARBA00023319"/>
    </source>
</evidence>
<dbReference type="CDD" id="cd00063">
    <property type="entry name" value="FN3"/>
    <property type="match status" value="6"/>
</dbReference>
<keyword evidence="8" id="KW-1015">Disulfide bond</keyword>
<feature type="domain" description="Fibronectin type-III" evidence="13">
    <location>
        <begin position="984"/>
        <end position="1082"/>
    </location>
</feature>
<feature type="region of interest" description="Disordered" evidence="10">
    <location>
        <begin position="1409"/>
        <end position="1433"/>
    </location>
</feature>
<dbReference type="PROSITE" id="PS50835">
    <property type="entry name" value="IG_LIKE"/>
    <property type="match status" value="5"/>
</dbReference>
<evidence type="ECO:0000256" key="4">
    <source>
        <dbReference type="ARBA" id="ARBA00022737"/>
    </source>
</evidence>
<keyword evidence="7 11" id="KW-0472">Membrane</keyword>
<feature type="compositionally biased region" description="Acidic residues" evidence="10">
    <location>
        <begin position="1410"/>
        <end position="1426"/>
    </location>
</feature>
<feature type="domain" description="Fibronectin type-III" evidence="13">
    <location>
        <begin position="701"/>
        <end position="799"/>
    </location>
</feature>
<dbReference type="InterPro" id="IPR013783">
    <property type="entry name" value="Ig-like_fold"/>
</dbReference>
<evidence type="ECO:0000313" key="15">
    <source>
        <dbReference type="Proteomes" id="UP000192578"/>
    </source>
</evidence>
<keyword evidence="3" id="KW-0732">Signal</keyword>
<dbReference type="InterPro" id="IPR013098">
    <property type="entry name" value="Ig_I-set"/>
</dbReference>
<keyword evidence="4" id="KW-0677">Repeat</keyword>
<dbReference type="InterPro" id="IPR036179">
    <property type="entry name" value="Ig-like_dom_sf"/>
</dbReference>
<keyword evidence="6 11" id="KW-1133">Transmembrane helix</keyword>
<dbReference type="EMBL" id="MTYJ01000124">
    <property type="protein sequence ID" value="OQV13399.1"/>
    <property type="molecule type" value="Genomic_DNA"/>
</dbReference>
<dbReference type="Pfam" id="PF07679">
    <property type="entry name" value="I-set"/>
    <property type="match status" value="3"/>
</dbReference>
<feature type="domain" description="Ig-like" evidence="12">
    <location>
        <begin position="798"/>
        <end position="886"/>
    </location>
</feature>
<feature type="domain" description="Fibronectin type-III" evidence="13">
    <location>
        <begin position="497"/>
        <end position="598"/>
    </location>
</feature>
<keyword evidence="15" id="KW-1185">Reference proteome</keyword>
<evidence type="ECO:0000256" key="6">
    <source>
        <dbReference type="ARBA" id="ARBA00022989"/>
    </source>
</evidence>
<gene>
    <name evidence="14" type="ORF">BV898_12351</name>
</gene>
<feature type="domain" description="Ig-like" evidence="12">
    <location>
        <begin position="6"/>
        <end position="88"/>
    </location>
</feature>
<dbReference type="PROSITE" id="PS50853">
    <property type="entry name" value="FN3"/>
    <property type="match status" value="6"/>
</dbReference>
<dbReference type="OrthoDB" id="5982258at2759"/>
<dbReference type="InterPro" id="IPR003599">
    <property type="entry name" value="Ig_sub"/>
</dbReference>
<dbReference type="SMART" id="SM00408">
    <property type="entry name" value="IGc2"/>
    <property type="match status" value="5"/>
</dbReference>
<evidence type="ECO:0000256" key="11">
    <source>
        <dbReference type="SAM" id="Phobius"/>
    </source>
</evidence>
<dbReference type="GO" id="GO:0016020">
    <property type="term" value="C:membrane"/>
    <property type="evidence" value="ECO:0007669"/>
    <property type="project" value="UniProtKB-SubCell"/>
</dbReference>
<feature type="domain" description="Fibronectin type-III" evidence="13">
    <location>
        <begin position="398"/>
        <end position="492"/>
    </location>
</feature>
<feature type="domain" description="Fibronectin type-III" evidence="13">
    <location>
        <begin position="890"/>
        <end position="981"/>
    </location>
</feature>
<evidence type="ECO:0000259" key="12">
    <source>
        <dbReference type="PROSITE" id="PS50835"/>
    </source>
</evidence>
<comment type="subcellular location">
    <subcellularLocation>
        <location evidence="1">Membrane</location>
        <topology evidence="1">Single-pass membrane protein</topology>
    </subcellularLocation>
</comment>
<dbReference type="FunFam" id="2.60.40.10:FF:000104">
    <property type="entry name" value="Down syndrome cell adhesion molecule b"/>
    <property type="match status" value="1"/>
</dbReference>
<evidence type="ECO:0000256" key="3">
    <source>
        <dbReference type="ARBA" id="ARBA00022729"/>
    </source>
</evidence>
<protein>
    <submittedName>
        <fullName evidence="14">Down syndrome cell adhesion molecule-like protein Dscam2</fullName>
    </submittedName>
</protein>
<evidence type="ECO:0000256" key="1">
    <source>
        <dbReference type="ARBA" id="ARBA00004167"/>
    </source>
</evidence>
<accession>A0A1W0WDX7</accession>